<keyword evidence="4" id="KW-1185">Reference proteome</keyword>
<dbReference type="CDD" id="cd03801">
    <property type="entry name" value="GT4_PimA-like"/>
    <property type="match status" value="1"/>
</dbReference>
<sequence>MKIVIPRIIKSKVQLTWDWSGTVTNLKKALAKYEEVEEQNIFYNFRMRINKYLIKLHLRKNDFGLLNIKEAEKQLSLVSNDVCLTFDEFPKKAKYANKIFIYQDLSAFYLLEMAKRNYKYYEYSGFQKISIEILEKRSKSQSLFYDTADGIFTMSKWLADYLVNQQKIPSQKVHYVGAGVNVSPNLVEYDQRNRRRFLFVGKDFQRKSGDLVHKAFEYLQTNLMKEAELYIIGPEKCPIENDNPNIYFLGNIPSSEVVKYYNLCDIFVMPSRFEAFGIVFIEALGYGLPCIGRDLMEMPNLIKDGINGKLIDEYDEDYVNLAHEMYDLIKDDQIFMNVRELREELISEFSWDNVAKKMIEVMRKS</sequence>
<dbReference type="Pfam" id="PF00534">
    <property type="entry name" value="Glycos_transf_1"/>
    <property type="match status" value="1"/>
</dbReference>
<dbReference type="GO" id="GO:0009103">
    <property type="term" value="P:lipopolysaccharide biosynthetic process"/>
    <property type="evidence" value="ECO:0007669"/>
    <property type="project" value="TreeGrafter"/>
</dbReference>
<feature type="domain" description="Glycosyl transferase family 1" evidence="2">
    <location>
        <begin position="193"/>
        <end position="342"/>
    </location>
</feature>
<gene>
    <name evidence="3" type="ORF">SAMN05660328_101518</name>
</gene>
<evidence type="ECO:0000313" key="4">
    <source>
        <dbReference type="Proteomes" id="UP000183629"/>
    </source>
</evidence>
<proteinExistence type="predicted"/>
<dbReference type="Proteomes" id="UP000183629">
    <property type="component" value="Unassembled WGS sequence"/>
</dbReference>
<reference evidence="4" key="1">
    <citation type="submission" date="2016-10" db="EMBL/GenBank/DDBJ databases">
        <authorList>
            <person name="Varghese N."/>
            <person name="Submissions S."/>
        </authorList>
    </citation>
    <scope>NUCLEOTIDE SEQUENCE [LARGE SCALE GENOMIC DNA]</scope>
    <source>
        <strain evidence="4">LMG 15572</strain>
    </source>
</reference>
<dbReference type="SUPFAM" id="SSF53756">
    <property type="entry name" value="UDP-Glycosyltransferase/glycogen phosphorylase"/>
    <property type="match status" value="1"/>
</dbReference>
<protein>
    <submittedName>
        <fullName evidence="3">Glycosyltransferase involved in cell wall bisynthesis</fullName>
    </submittedName>
</protein>
<organism evidence="3 4">
    <name type="scientific">Streptococcus gallolyticus</name>
    <dbReference type="NCBI Taxonomy" id="315405"/>
    <lineage>
        <taxon>Bacteria</taxon>
        <taxon>Bacillati</taxon>
        <taxon>Bacillota</taxon>
        <taxon>Bacilli</taxon>
        <taxon>Lactobacillales</taxon>
        <taxon>Streptococcaceae</taxon>
        <taxon>Streptococcus</taxon>
    </lineage>
</organism>
<evidence type="ECO:0000259" key="2">
    <source>
        <dbReference type="Pfam" id="PF00534"/>
    </source>
</evidence>
<evidence type="ECO:0000256" key="1">
    <source>
        <dbReference type="ARBA" id="ARBA00022679"/>
    </source>
</evidence>
<keyword evidence="1 3" id="KW-0808">Transferase</keyword>
<dbReference type="EMBL" id="FPBN01000001">
    <property type="protein sequence ID" value="SFU38166.1"/>
    <property type="molecule type" value="Genomic_DNA"/>
</dbReference>
<accession>A0A1I7FQ65</accession>
<dbReference type="GO" id="GO:0016757">
    <property type="term" value="F:glycosyltransferase activity"/>
    <property type="evidence" value="ECO:0007669"/>
    <property type="project" value="InterPro"/>
</dbReference>
<dbReference type="PANTHER" id="PTHR46401">
    <property type="entry name" value="GLYCOSYLTRANSFERASE WBBK-RELATED"/>
    <property type="match status" value="1"/>
</dbReference>
<dbReference type="AlphaFoldDB" id="A0A1I7FQ65"/>
<dbReference type="PANTHER" id="PTHR46401:SF2">
    <property type="entry name" value="GLYCOSYLTRANSFERASE WBBK-RELATED"/>
    <property type="match status" value="1"/>
</dbReference>
<name>A0A1I7FQ65_9STRE</name>
<dbReference type="InterPro" id="IPR001296">
    <property type="entry name" value="Glyco_trans_1"/>
</dbReference>
<evidence type="ECO:0000313" key="3">
    <source>
        <dbReference type="EMBL" id="SFU38166.1"/>
    </source>
</evidence>
<dbReference type="RefSeq" id="WP_074656989.1">
    <property type="nucleotide sequence ID" value="NZ_FOLZ01000001.1"/>
</dbReference>
<dbReference type="Gene3D" id="3.40.50.2000">
    <property type="entry name" value="Glycogen Phosphorylase B"/>
    <property type="match status" value="2"/>
</dbReference>